<reference evidence="1" key="1">
    <citation type="submission" date="2016-06" db="UniProtKB">
        <authorList>
            <consortium name="WormBaseParasite"/>
        </authorList>
    </citation>
    <scope>IDENTIFICATION</scope>
</reference>
<organism evidence="1">
    <name type="scientific">Schistosoma curassoni</name>
    <dbReference type="NCBI Taxonomy" id="6186"/>
    <lineage>
        <taxon>Eukaryota</taxon>
        <taxon>Metazoa</taxon>
        <taxon>Spiralia</taxon>
        <taxon>Lophotrochozoa</taxon>
        <taxon>Platyhelminthes</taxon>
        <taxon>Trematoda</taxon>
        <taxon>Digenea</taxon>
        <taxon>Strigeidida</taxon>
        <taxon>Schistosomatoidea</taxon>
        <taxon>Schistosomatidae</taxon>
        <taxon>Schistosoma</taxon>
    </lineage>
</organism>
<sequence>MYKYCCVYLILNLNLNSVNSLVNAINPLFYETEMEFYCNYMKVNKLNYLIYNYHHYNHLQVMVHYLNLYFPNNVEYV</sequence>
<evidence type="ECO:0000313" key="1">
    <source>
        <dbReference type="WBParaSite" id="SCUD_0002037701-mRNA-1"/>
    </source>
</evidence>
<accession>A0A183KZ77</accession>
<proteinExistence type="predicted"/>
<dbReference type="WBParaSite" id="SCUD_0002037701-mRNA-1">
    <property type="protein sequence ID" value="SCUD_0002037701-mRNA-1"/>
    <property type="gene ID" value="SCUD_0002037701"/>
</dbReference>
<dbReference type="AlphaFoldDB" id="A0A183KZ77"/>
<protein>
    <submittedName>
        <fullName evidence="1">Uncharacterized protein</fullName>
    </submittedName>
</protein>
<name>A0A183KZ77_9TREM</name>